<keyword evidence="2" id="KW-1185">Reference proteome</keyword>
<proteinExistence type="predicted"/>
<dbReference type="AlphaFoldDB" id="A0AA86RY03"/>
<dbReference type="EMBL" id="OY731398">
    <property type="protein sequence ID" value="CAJ1896732.1"/>
    <property type="molecule type" value="Genomic_DNA"/>
</dbReference>
<reference evidence="1" key="1">
    <citation type="submission" date="2023-10" db="EMBL/GenBank/DDBJ databases">
        <authorList>
            <person name="Domelevo Entfellner J.-B."/>
        </authorList>
    </citation>
    <scope>NUCLEOTIDE SEQUENCE</scope>
</reference>
<protein>
    <submittedName>
        <fullName evidence="1">Uncharacterized protein</fullName>
    </submittedName>
</protein>
<evidence type="ECO:0000313" key="2">
    <source>
        <dbReference type="Proteomes" id="UP001189624"/>
    </source>
</evidence>
<sequence length="82" mass="9426">MSMEMVNIVADKASQWWNGVSLEGVREGEPRVLRDIHEKQSTESLERRCKAKDPEHGLRFFQGTSLGLRRGRDVEVEITTLQ</sequence>
<gene>
    <name evidence="1" type="ORF">AYBTSS11_LOCUS3051</name>
</gene>
<organism evidence="1 2">
    <name type="scientific">Sphenostylis stenocarpa</name>
    <dbReference type="NCBI Taxonomy" id="92480"/>
    <lineage>
        <taxon>Eukaryota</taxon>
        <taxon>Viridiplantae</taxon>
        <taxon>Streptophyta</taxon>
        <taxon>Embryophyta</taxon>
        <taxon>Tracheophyta</taxon>
        <taxon>Spermatophyta</taxon>
        <taxon>Magnoliopsida</taxon>
        <taxon>eudicotyledons</taxon>
        <taxon>Gunneridae</taxon>
        <taxon>Pentapetalae</taxon>
        <taxon>rosids</taxon>
        <taxon>fabids</taxon>
        <taxon>Fabales</taxon>
        <taxon>Fabaceae</taxon>
        <taxon>Papilionoideae</taxon>
        <taxon>50 kb inversion clade</taxon>
        <taxon>NPAAA clade</taxon>
        <taxon>indigoferoid/millettioid clade</taxon>
        <taxon>Phaseoleae</taxon>
        <taxon>Sphenostylis</taxon>
    </lineage>
</organism>
<evidence type="ECO:0000313" key="1">
    <source>
        <dbReference type="EMBL" id="CAJ1896732.1"/>
    </source>
</evidence>
<accession>A0AA86RY03</accession>
<dbReference type="Gramene" id="rna-AYBTSS11_LOCUS3051">
    <property type="protein sequence ID" value="CAJ1896732.1"/>
    <property type="gene ID" value="gene-AYBTSS11_LOCUS3051"/>
</dbReference>
<dbReference type="Proteomes" id="UP001189624">
    <property type="component" value="Chromosome 1"/>
</dbReference>
<name>A0AA86RY03_9FABA</name>